<dbReference type="CDD" id="cd10440">
    <property type="entry name" value="GIY-YIG_COG3680"/>
    <property type="match status" value="1"/>
</dbReference>
<dbReference type="EMBL" id="CP018024">
    <property type="protein sequence ID" value="APD91012.1"/>
    <property type="molecule type" value="Genomic_DNA"/>
</dbReference>
<name>A0AAC9JG62_9ALTE</name>
<dbReference type="Proteomes" id="UP000182101">
    <property type="component" value="Chromosome"/>
</dbReference>
<evidence type="ECO:0000259" key="1">
    <source>
        <dbReference type="PROSITE" id="PS50164"/>
    </source>
</evidence>
<dbReference type="Pfam" id="PF22945">
    <property type="entry name" value="LEM-3_GIY-YIG"/>
    <property type="match status" value="1"/>
</dbReference>
<organism evidence="2 3">
    <name type="scientific">Alteromonas mediterranea</name>
    <dbReference type="NCBI Taxonomy" id="314275"/>
    <lineage>
        <taxon>Bacteria</taxon>
        <taxon>Pseudomonadati</taxon>
        <taxon>Pseudomonadota</taxon>
        <taxon>Gammaproteobacteria</taxon>
        <taxon>Alteromonadales</taxon>
        <taxon>Alteromonadaceae</taxon>
        <taxon>Alteromonas/Salinimonas group</taxon>
        <taxon>Alteromonas</taxon>
    </lineage>
</organism>
<feature type="domain" description="GIY-YIG" evidence="1">
    <location>
        <begin position="5"/>
        <end position="100"/>
    </location>
</feature>
<accession>A0AAC9JG62</accession>
<reference evidence="2 3" key="1">
    <citation type="submission" date="2016-11" db="EMBL/GenBank/DDBJ databases">
        <title>Networking in microbes: conjugative elements and plasmids in the genus Alteromonas.</title>
        <authorList>
            <person name="Lopez-Perez M."/>
            <person name="Ramon-Marco N."/>
            <person name="Rodriguez-Valera F."/>
        </authorList>
    </citation>
    <scope>NUCLEOTIDE SEQUENCE [LARGE SCALE GENOMIC DNA]</scope>
    <source>
        <strain evidence="2 3">CP48</strain>
    </source>
</reference>
<dbReference type="PROSITE" id="PS50164">
    <property type="entry name" value="GIY_YIG"/>
    <property type="match status" value="1"/>
</dbReference>
<dbReference type="AlphaFoldDB" id="A0AAC9JG62"/>
<protein>
    <recommendedName>
        <fullName evidence="1">GIY-YIG domain-containing protein</fullName>
    </recommendedName>
</protein>
<evidence type="ECO:0000313" key="3">
    <source>
        <dbReference type="Proteomes" id="UP000182101"/>
    </source>
</evidence>
<sequence length="271" mass="31195">MLDSLGHYVYALLDPETNEIFYVGKARATKNGMLNLRPTAHFKGGKNSDKLARINEIRERGFSDEDMILILRHNLRSDEEALTVEAAVIDALGKQNLTNINSGHDVKHGAMKWTHMKSRFSRSFVDFTELEDSAREQDCIYTLFHIKKTYKPNITATELYDATRMWWGISEEIVKEVNSGLGRTQIALACVEDAIIEAYEVKHWFSAGETFTSRHSDKERLSIRDGNFKPAKKFEFVGNVASKQYSKYVGFRLTQSNIPFVWDQTPWKHFM</sequence>
<dbReference type="RefSeq" id="WP_071959939.1">
    <property type="nucleotide sequence ID" value="NZ_CP018024.1"/>
</dbReference>
<proteinExistence type="predicted"/>
<evidence type="ECO:0000313" key="2">
    <source>
        <dbReference type="EMBL" id="APD91012.1"/>
    </source>
</evidence>
<dbReference type="InterPro" id="IPR000305">
    <property type="entry name" value="GIY-YIG_endonuc"/>
</dbReference>
<gene>
    <name evidence="2" type="ORF">BM524_15085</name>
</gene>